<dbReference type="GO" id="GO:0008083">
    <property type="term" value="F:growth factor activity"/>
    <property type="evidence" value="ECO:0007669"/>
    <property type="project" value="UniProtKB-UniRule"/>
</dbReference>
<dbReference type="GO" id="GO:0005576">
    <property type="term" value="C:extracellular region"/>
    <property type="evidence" value="ECO:0007669"/>
    <property type="project" value="UniProtKB-SubCell"/>
</dbReference>
<comment type="PTM">
    <text evidence="10">Sulfation is important for activity and for the binding to a putative membrane receptor.</text>
</comment>
<evidence type="ECO:0000256" key="5">
    <source>
        <dbReference type="ARBA" id="ARBA00022525"/>
    </source>
</evidence>
<evidence type="ECO:0000256" key="9">
    <source>
        <dbReference type="ARBA" id="ARBA00023030"/>
    </source>
</evidence>
<comment type="PTM">
    <text evidence="10">PSK-alpha is produced by endopeptidase digestion. PSK-beta is produced from PSK-alpha by exopeptidase digestion.</text>
</comment>
<comment type="similarity">
    <text evidence="3 10">Belongs to the phytosulfokine family.</text>
</comment>
<name>A0AAQ3K471_9LILI</name>
<dbReference type="PANTHER" id="PTHR33285">
    <property type="entry name" value="PHYTOSULFOKINES 3"/>
    <property type="match status" value="1"/>
</dbReference>
<comment type="subcellular location">
    <subcellularLocation>
        <location evidence="2 10">Secreted</location>
    </subcellularLocation>
</comment>
<keyword evidence="9 10" id="KW-0339">Growth factor</keyword>
<keyword evidence="12" id="KW-1185">Reference proteome</keyword>
<evidence type="ECO:0000313" key="12">
    <source>
        <dbReference type="Proteomes" id="UP001327560"/>
    </source>
</evidence>
<evidence type="ECO:0000256" key="2">
    <source>
        <dbReference type="ARBA" id="ARBA00004613"/>
    </source>
</evidence>
<evidence type="ECO:0000256" key="10">
    <source>
        <dbReference type="RuleBase" id="RU368031"/>
    </source>
</evidence>
<comment type="function">
    <text evidence="1 10">Promotes plant cell differentiation, organogenesis and somatic embryogenesis as well as cell proliferation.</text>
</comment>
<dbReference type="PANTHER" id="PTHR33285:SF33">
    <property type="entry name" value="PHYTOSULFOKINE"/>
    <property type="match status" value="1"/>
</dbReference>
<dbReference type="EMBL" id="CP136892">
    <property type="protein sequence ID" value="WOL01617.1"/>
    <property type="molecule type" value="Genomic_DNA"/>
</dbReference>
<gene>
    <name evidence="11" type="ORF">Cni_G10334</name>
</gene>
<evidence type="ECO:0000313" key="11">
    <source>
        <dbReference type="EMBL" id="WOL01617.1"/>
    </source>
</evidence>
<dbReference type="Pfam" id="PF06404">
    <property type="entry name" value="PSK"/>
    <property type="match status" value="1"/>
</dbReference>
<dbReference type="AlphaFoldDB" id="A0AAQ3K471"/>
<evidence type="ECO:0000256" key="6">
    <source>
        <dbReference type="ARBA" id="ARBA00022641"/>
    </source>
</evidence>
<keyword evidence="6 10" id="KW-0765">Sulfation</keyword>
<dbReference type="GO" id="GO:0008283">
    <property type="term" value="P:cell population proliferation"/>
    <property type="evidence" value="ECO:0007669"/>
    <property type="project" value="UniProtKB-UniRule"/>
</dbReference>
<accession>A0AAQ3K471</accession>
<feature type="chain" id="PRO_5042672854" description="Phytosulfokine" evidence="10">
    <location>
        <begin position="26"/>
        <end position="99"/>
    </location>
</feature>
<evidence type="ECO:0000256" key="1">
    <source>
        <dbReference type="ARBA" id="ARBA00003158"/>
    </source>
</evidence>
<organism evidence="11 12">
    <name type="scientific">Canna indica</name>
    <name type="common">Indian-shot</name>
    <dbReference type="NCBI Taxonomy" id="4628"/>
    <lineage>
        <taxon>Eukaryota</taxon>
        <taxon>Viridiplantae</taxon>
        <taxon>Streptophyta</taxon>
        <taxon>Embryophyta</taxon>
        <taxon>Tracheophyta</taxon>
        <taxon>Spermatophyta</taxon>
        <taxon>Magnoliopsida</taxon>
        <taxon>Liliopsida</taxon>
        <taxon>Zingiberales</taxon>
        <taxon>Cannaceae</taxon>
        <taxon>Canna</taxon>
    </lineage>
</organism>
<keyword evidence="4 10" id="KW-0217">Developmental protein</keyword>
<evidence type="ECO:0000256" key="7">
    <source>
        <dbReference type="ARBA" id="ARBA00022729"/>
    </source>
</evidence>
<protein>
    <recommendedName>
        <fullName evidence="10">Phytosulfokine</fullName>
    </recommendedName>
    <component>
        <recommendedName>
            <fullName evidence="10">Phytosulfokine-alpha</fullName>
            <shortName evidence="10">PSK-alpha</shortName>
            <shortName evidence="10">Phytosulfokine-a</shortName>
        </recommendedName>
    </component>
    <component>
        <recommendedName>
            <fullName evidence="10">Phytosulfokine-beta</fullName>
            <shortName evidence="10">PSK-beta</shortName>
            <shortName evidence="10">Phytosulfokine-b</shortName>
        </recommendedName>
    </component>
</protein>
<dbReference type="GO" id="GO:0030154">
    <property type="term" value="P:cell differentiation"/>
    <property type="evidence" value="ECO:0007669"/>
    <property type="project" value="UniProtKB-UniRule"/>
</dbReference>
<sequence length="99" mass="11310">MRQISHGPLVFLLLFLIILSIHTSAVTSRSLQPVPKQGGLKFNEGLRQAGQDADVLADEQPWDLMGIEECKEGNEECQNGRMMYEAHLDYIYTQHRRKP</sequence>
<evidence type="ECO:0000256" key="3">
    <source>
        <dbReference type="ARBA" id="ARBA00010781"/>
    </source>
</evidence>
<proteinExistence type="inferred from homology"/>
<evidence type="ECO:0000256" key="4">
    <source>
        <dbReference type="ARBA" id="ARBA00022473"/>
    </source>
</evidence>
<feature type="signal peptide" evidence="10">
    <location>
        <begin position="1"/>
        <end position="25"/>
    </location>
</feature>
<dbReference type="InterPro" id="IPR009438">
    <property type="entry name" value="Phytosulfokine"/>
</dbReference>
<keyword evidence="8 10" id="KW-0221">Differentiation</keyword>
<keyword evidence="7 10" id="KW-0732">Signal</keyword>
<evidence type="ECO:0000256" key="8">
    <source>
        <dbReference type="ARBA" id="ARBA00022782"/>
    </source>
</evidence>
<reference evidence="11 12" key="1">
    <citation type="submission" date="2023-10" db="EMBL/GenBank/DDBJ databases">
        <title>Chromosome-scale genome assembly provides insights into flower coloration mechanisms of Canna indica.</title>
        <authorList>
            <person name="Li C."/>
        </authorList>
    </citation>
    <scope>NUCLEOTIDE SEQUENCE [LARGE SCALE GENOMIC DNA]</scope>
    <source>
        <tissue evidence="11">Flower</tissue>
    </source>
</reference>
<dbReference type="Proteomes" id="UP001327560">
    <property type="component" value="Chromosome 3"/>
</dbReference>
<keyword evidence="5 10" id="KW-0964">Secreted</keyword>